<gene>
    <name evidence="5 6" type="primary">rpmB</name>
    <name evidence="6" type="ORF">GCM10007047_03510</name>
</gene>
<reference evidence="6" key="1">
    <citation type="journal article" date="2014" name="Int. J. Syst. Evol. Microbiol.">
        <title>Complete genome sequence of Corynebacterium casei LMG S-19264T (=DSM 44701T), isolated from a smear-ripened cheese.</title>
        <authorList>
            <consortium name="US DOE Joint Genome Institute (JGI-PGF)"/>
            <person name="Walter F."/>
            <person name="Albersmeier A."/>
            <person name="Kalinowski J."/>
            <person name="Ruckert C."/>
        </authorList>
    </citation>
    <scope>NUCLEOTIDE SEQUENCE</scope>
    <source>
        <strain evidence="6">KCTC 12870</strain>
    </source>
</reference>
<dbReference type="EMBL" id="BMXG01000002">
    <property type="protein sequence ID" value="GHB91890.1"/>
    <property type="molecule type" value="Genomic_DNA"/>
</dbReference>
<comment type="similarity">
    <text evidence="1 5">Belongs to the bacterial ribosomal protein bL28 family.</text>
</comment>
<evidence type="ECO:0000256" key="4">
    <source>
        <dbReference type="ARBA" id="ARBA00035174"/>
    </source>
</evidence>
<evidence type="ECO:0000313" key="7">
    <source>
        <dbReference type="Proteomes" id="UP000642829"/>
    </source>
</evidence>
<reference evidence="6" key="2">
    <citation type="submission" date="2020-09" db="EMBL/GenBank/DDBJ databases">
        <authorList>
            <person name="Sun Q."/>
            <person name="Kim S."/>
        </authorList>
    </citation>
    <scope>NUCLEOTIDE SEQUENCE</scope>
    <source>
        <strain evidence="6">KCTC 12870</strain>
    </source>
</reference>
<evidence type="ECO:0000256" key="3">
    <source>
        <dbReference type="ARBA" id="ARBA00023274"/>
    </source>
</evidence>
<dbReference type="Gene3D" id="2.30.170.40">
    <property type="entry name" value="Ribosomal protein L28/L24"/>
    <property type="match status" value="1"/>
</dbReference>
<dbReference type="InterPro" id="IPR026569">
    <property type="entry name" value="Ribosomal_bL28"/>
</dbReference>
<proteinExistence type="inferred from homology"/>
<dbReference type="GO" id="GO:1990904">
    <property type="term" value="C:ribonucleoprotein complex"/>
    <property type="evidence" value="ECO:0007669"/>
    <property type="project" value="UniProtKB-KW"/>
</dbReference>
<comment type="caution">
    <text evidence="6">The sequence shown here is derived from an EMBL/GenBank/DDBJ whole genome shotgun (WGS) entry which is preliminary data.</text>
</comment>
<sequence>MSRICTVTGKRPVKGRKIHRSGLTKKSGGIGTHVTKCVKRTFRPNLQRIRVKLPSGQVKRMWVSVKAIKAGMIEKA</sequence>
<dbReference type="AlphaFoldDB" id="A0A8J3DEM1"/>
<dbReference type="Proteomes" id="UP000642829">
    <property type="component" value="Unassembled WGS sequence"/>
</dbReference>
<dbReference type="GO" id="GO:0003735">
    <property type="term" value="F:structural constituent of ribosome"/>
    <property type="evidence" value="ECO:0007669"/>
    <property type="project" value="InterPro"/>
</dbReference>
<name>A0A8J3DEM1_9BACT</name>
<protein>
    <recommendedName>
        <fullName evidence="4 5">Large ribosomal subunit protein bL28</fullName>
    </recommendedName>
</protein>
<dbReference type="InterPro" id="IPR001383">
    <property type="entry name" value="Ribosomal_bL28_bact-type"/>
</dbReference>
<dbReference type="SUPFAM" id="SSF143800">
    <property type="entry name" value="L28p-like"/>
    <property type="match status" value="1"/>
</dbReference>
<dbReference type="GO" id="GO:0006412">
    <property type="term" value="P:translation"/>
    <property type="evidence" value="ECO:0007669"/>
    <property type="project" value="UniProtKB-UniRule"/>
</dbReference>
<dbReference type="InterPro" id="IPR050096">
    <property type="entry name" value="Bacterial_rp_bL28"/>
</dbReference>
<dbReference type="NCBIfam" id="TIGR00009">
    <property type="entry name" value="L28"/>
    <property type="match status" value="1"/>
</dbReference>
<dbReference type="RefSeq" id="WP_189511249.1">
    <property type="nucleotide sequence ID" value="NZ_BMXG01000002.1"/>
</dbReference>
<dbReference type="InterPro" id="IPR034704">
    <property type="entry name" value="Ribosomal_bL28/bL31-like_sf"/>
</dbReference>
<dbReference type="InterPro" id="IPR037147">
    <property type="entry name" value="Ribosomal_bL28_sf"/>
</dbReference>
<keyword evidence="7" id="KW-1185">Reference proteome</keyword>
<evidence type="ECO:0000256" key="2">
    <source>
        <dbReference type="ARBA" id="ARBA00022980"/>
    </source>
</evidence>
<evidence type="ECO:0000256" key="5">
    <source>
        <dbReference type="HAMAP-Rule" id="MF_00373"/>
    </source>
</evidence>
<dbReference type="PANTHER" id="PTHR39080">
    <property type="entry name" value="50S RIBOSOMAL PROTEIN L28"/>
    <property type="match status" value="1"/>
</dbReference>
<dbReference type="PANTHER" id="PTHR39080:SF1">
    <property type="entry name" value="LARGE RIBOSOMAL SUBUNIT PROTEIN BL28A"/>
    <property type="match status" value="1"/>
</dbReference>
<evidence type="ECO:0000256" key="1">
    <source>
        <dbReference type="ARBA" id="ARBA00008760"/>
    </source>
</evidence>
<keyword evidence="2 5" id="KW-0689">Ribosomal protein</keyword>
<accession>A0A8J3DEM1</accession>
<dbReference type="GO" id="GO:0005840">
    <property type="term" value="C:ribosome"/>
    <property type="evidence" value="ECO:0007669"/>
    <property type="project" value="UniProtKB-KW"/>
</dbReference>
<keyword evidence="3 5" id="KW-0687">Ribonucleoprotein</keyword>
<dbReference type="Pfam" id="PF00830">
    <property type="entry name" value="Ribosomal_L28"/>
    <property type="match status" value="1"/>
</dbReference>
<dbReference type="HAMAP" id="MF_00373">
    <property type="entry name" value="Ribosomal_bL28"/>
    <property type="match status" value="1"/>
</dbReference>
<evidence type="ECO:0000313" key="6">
    <source>
        <dbReference type="EMBL" id="GHB91890.1"/>
    </source>
</evidence>
<organism evidence="6 7">
    <name type="scientific">Cerasicoccus arenae</name>
    <dbReference type="NCBI Taxonomy" id="424488"/>
    <lineage>
        <taxon>Bacteria</taxon>
        <taxon>Pseudomonadati</taxon>
        <taxon>Verrucomicrobiota</taxon>
        <taxon>Opitutia</taxon>
        <taxon>Puniceicoccales</taxon>
        <taxon>Cerasicoccaceae</taxon>
        <taxon>Cerasicoccus</taxon>
    </lineage>
</organism>